<reference evidence="3" key="1">
    <citation type="journal article" date="2019" name="Curr. Biol.">
        <title>Genome Sequence of Striga asiatica Provides Insight into the Evolution of Plant Parasitism.</title>
        <authorList>
            <person name="Yoshida S."/>
            <person name="Kim S."/>
            <person name="Wafula E.K."/>
            <person name="Tanskanen J."/>
            <person name="Kim Y.M."/>
            <person name="Honaas L."/>
            <person name="Yang Z."/>
            <person name="Spallek T."/>
            <person name="Conn C.E."/>
            <person name="Ichihashi Y."/>
            <person name="Cheong K."/>
            <person name="Cui S."/>
            <person name="Der J.P."/>
            <person name="Gundlach H."/>
            <person name="Jiao Y."/>
            <person name="Hori C."/>
            <person name="Ishida J.K."/>
            <person name="Kasahara H."/>
            <person name="Kiba T."/>
            <person name="Kim M.S."/>
            <person name="Koo N."/>
            <person name="Laohavisit A."/>
            <person name="Lee Y.H."/>
            <person name="Lumba S."/>
            <person name="McCourt P."/>
            <person name="Mortimer J.C."/>
            <person name="Mutuku J.M."/>
            <person name="Nomura T."/>
            <person name="Sasaki-Sekimoto Y."/>
            <person name="Seto Y."/>
            <person name="Wang Y."/>
            <person name="Wakatake T."/>
            <person name="Sakakibara H."/>
            <person name="Demura T."/>
            <person name="Yamaguchi S."/>
            <person name="Yoneyama K."/>
            <person name="Manabe R.I."/>
            <person name="Nelson D.C."/>
            <person name="Schulman A.H."/>
            <person name="Timko M.P."/>
            <person name="dePamphilis C.W."/>
            <person name="Choi D."/>
            <person name="Shirasu K."/>
        </authorList>
    </citation>
    <scope>NUCLEOTIDE SEQUENCE [LARGE SCALE GENOMIC DNA]</scope>
    <source>
        <strain evidence="3">cv. UVA1</strain>
    </source>
</reference>
<accession>A0A5A7Q6K4</accession>
<name>A0A5A7Q6K4_STRAF</name>
<dbReference type="AlphaFoldDB" id="A0A5A7Q6K4"/>
<dbReference type="EMBL" id="BKCP01005994">
    <property type="protein sequence ID" value="GER40883.1"/>
    <property type="molecule type" value="Genomic_DNA"/>
</dbReference>
<feature type="region of interest" description="Disordered" evidence="1">
    <location>
        <begin position="247"/>
        <end position="268"/>
    </location>
</feature>
<proteinExistence type="predicted"/>
<comment type="caution">
    <text evidence="2">The sequence shown here is derived from an EMBL/GenBank/DDBJ whole genome shotgun (WGS) entry which is preliminary data.</text>
</comment>
<feature type="compositionally biased region" description="Pro residues" evidence="1">
    <location>
        <begin position="185"/>
        <end position="195"/>
    </location>
</feature>
<feature type="compositionally biased region" description="Basic and acidic residues" evidence="1">
    <location>
        <begin position="248"/>
        <end position="268"/>
    </location>
</feature>
<protein>
    <submittedName>
        <fullName evidence="2">E3 SUMO-protein ligase PIAS1</fullName>
    </submittedName>
</protein>
<keyword evidence="2" id="KW-0436">Ligase</keyword>
<keyword evidence="3" id="KW-1185">Reference proteome</keyword>
<evidence type="ECO:0000256" key="1">
    <source>
        <dbReference type="SAM" id="MobiDB-lite"/>
    </source>
</evidence>
<evidence type="ECO:0000313" key="2">
    <source>
        <dbReference type="EMBL" id="GER40883.1"/>
    </source>
</evidence>
<feature type="region of interest" description="Disordered" evidence="1">
    <location>
        <begin position="152"/>
        <end position="199"/>
    </location>
</feature>
<feature type="compositionally biased region" description="Basic and acidic residues" evidence="1">
    <location>
        <begin position="160"/>
        <end position="174"/>
    </location>
</feature>
<organism evidence="2 3">
    <name type="scientific">Striga asiatica</name>
    <name type="common">Asiatic witchweed</name>
    <name type="synonym">Buchnera asiatica</name>
    <dbReference type="NCBI Taxonomy" id="4170"/>
    <lineage>
        <taxon>Eukaryota</taxon>
        <taxon>Viridiplantae</taxon>
        <taxon>Streptophyta</taxon>
        <taxon>Embryophyta</taxon>
        <taxon>Tracheophyta</taxon>
        <taxon>Spermatophyta</taxon>
        <taxon>Magnoliopsida</taxon>
        <taxon>eudicotyledons</taxon>
        <taxon>Gunneridae</taxon>
        <taxon>Pentapetalae</taxon>
        <taxon>asterids</taxon>
        <taxon>lamiids</taxon>
        <taxon>Lamiales</taxon>
        <taxon>Orobanchaceae</taxon>
        <taxon>Buchnereae</taxon>
        <taxon>Striga</taxon>
    </lineage>
</organism>
<gene>
    <name evidence="2" type="ORF">STAS_17577</name>
</gene>
<dbReference type="Proteomes" id="UP000325081">
    <property type="component" value="Unassembled WGS sequence"/>
</dbReference>
<evidence type="ECO:0000313" key="3">
    <source>
        <dbReference type="Proteomes" id="UP000325081"/>
    </source>
</evidence>
<sequence length="310" mass="35259">MGAGCWSRTGARRARDTRMWAQAQSACWDFGRHVGLCASRVSYVEADWALFKREKSSSRHLLRFSFPITSSVATLATPRSPSPARATNAVNQRERPFFDGHFPPTVHTSRPSSPVNYSSMLRFSGELPQDVVFRPDLRRVLLHDQRSSLFRRVFPPPSSSHHDQLSSGVNDHHRAPPPRHHLRPPLSPTSPPPSSPARKLMNFKSRRTSAFQLKRLSAFQVKKSPIYNCDKPPPHVANHPRFRLVKSKSTEPRDCRSPARRSLESAPEHDMSVDIPPFVLDSYWKNSRPIHKCKVKLGMENGELERRIGN</sequence>
<dbReference type="GO" id="GO:0016874">
    <property type="term" value="F:ligase activity"/>
    <property type="evidence" value="ECO:0007669"/>
    <property type="project" value="UniProtKB-KW"/>
</dbReference>